<dbReference type="OrthoDB" id="1453400at2"/>
<dbReference type="AlphaFoldDB" id="A0A433XHW3"/>
<dbReference type="Proteomes" id="UP000272464">
    <property type="component" value="Unassembled WGS sequence"/>
</dbReference>
<dbReference type="EMBL" id="RZNX01000002">
    <property type="protein sequence ID" value="RUT33667.1"/>
    <property type="molecule type" value="Genomic_DNA"/>
</dbReference>
<gene>
    <name evidence="1" type="ORF">EJP77_08510</name>
</gene>
<evidence type="ECO:0000313" key="1">
    <source>
        <dbReference type="EMBL" id="RUT33667.1"/>
    </source>
</evidence>
<protein>
    <recommendedName>
        <fullName evidence="3">ABM domain-containing protein</fullName>
    </recommendedName>
</protein>
<organism evidence="1 2">
    <name type="scientific">Paenibacillus zeisoli</name>
    <dbReference type="NCBI Taxonomy" id="2496267"/>
    <lineage>
        <taxon>Bacteria</taxon>
        <taxon>Bacillati</taxon>
        <taxon>Bacillota</taxon>
        <taxon>Bacilli</taxon>
        <taxon>Bacillales</taxon>
        <taxon>Paenibacillaceae</taxon>
        <taxon>Paenibacillus</taxon>
    </lineage>
</organism>
<dbReference type="RefSeq" id="WP_127198781.1">
    <property type="nucleotide sequence ID" value="NZ_RZNX01000002.1"/>
</dbReference>
<accession>A0A433XHW3</accession>
<keyword evidence="2" id="KW-1185">Reference proteome</keyword>
<reference evidence="1 2" key="1">
    <citation type="submission" date="2018-12" db="EMBL/GenBank/DDBJ databases">
        <authorList>
            <person name="Sun L."/>
            <person name="Chen Z."/>
        </authorList>
    </citation>
    <scope>NUCLEOTIDE SEQUENCE [LARGE SCALE GENOMIC DNA]</scope>
    <source>
        <strain evidence="1 2">3-5-3</strain>
    </source>
</reference>
<name>A0A433XHW3_9BACL</name>
<sequence length="98" mass="11283">MKTCLEVVSYRLVDGVNEETYMEYVNLLQGALCNQVGFIKREVYFNKQDGVWVELAEWESQEAARQCEATIMQKPFMAEAMALIDGSTLQLHFVKQLI</sequence>
<proteinExistence type="predicted"/>
<evidence type="ECO:0008006" key="3">
    <source>
        <dbReference type="Google" id="ProtNLM"/>
    </source>
</evidence>
<dbReference type="SUPFAM" id="SSF54909">
    <property type="entry name" value="Dimeric alpha+beta barrel"/>
    <property type="match status" value="1"/>
</dbReference>
<evidence type="ECO:0000313" key="2">
    <source>
        <dbReference type="Proteomes" id="UP000272464"/>
    </source>
</evidence>
<comment type="caution">
    <text evidence="1">The sequence shown here is derived from an EMBL/GenBank/DDBJ whole genome shotgun (WGS) entry which is preliminary data.</text>
</comment>
<dbReference type="InterPro" id="IPR011008">
    <property type="entry name" value="Dimeric_a/b-barrel"/>
</dbReference>